<comment type="caution">
    <text evidence="1">The sequence shown here is derived from an EMBL/GenBank/DDBJ whole genome shotgun (WGS) entry which is preliminary data.</text>
</comment>
<dbReference type="Proteomes" id="UP000017142">
    <property type="component" value="Unassembled WGS sequence"/>
</dbReference>
<gene>
    <name evidence="1" type="ORF">A544_2125</name>
</gene>
<name>A0AAV3KEF8_9GAMM</name>
<reference evidence="2" key="1">
    <citation type="journal article" date="2013" name="Diversity">
        <title>Genome Sequence of Dickeya solani, a New soft Rot Pathogen of Potato, Suggests its Emergence May Be Related to a Novel Combination of Non-Ribosomal Peptide/Polyketide Synthetase Clusters.</title>
        <authorList>
            <person name="Garlant L."/>
            <person name="Koskinen P."/>
            <person name="Rouhiainen L."/>
            <person name="Laine P."/>
            <person name="Paulin L."/>
            <person name="Auvinen P."/>
            <person name="Holm L."/>
            <person name="Pirhonen M."/>
        </authorList>
    </citation>
    <scope>NUCLEOTIDE SEQUENCE [LARGE SCALE GENOMIC DNA]</scope>
    <source>
        <strain evidence="2">D s0432-1</strain>
    </source>
</reference>
<organism evidence="1 2">
    <name type="scientific">Dickeya solani D s0432-1</name>
    <dbReference type="NCBI Taxonomy" id="1231725"/>
    <lineage>
        <taxon>Bacteria</taxon>
        <taxon>Pseudomonadati</taxon>
        <taxon>Pseudomonadota</taxon>
        <taxon>Gammaproteobacteria</taxon>
        <taxon>Enterobacterales</taxon>
        <taxon>Pectobacteriaceae</taxon>
        <taxon>Dickeya</taxon>
    </lineage>
</organism>
<dbReference type="AlphaFoldDB" id="A0AAV3KEF8"/>
<proteinExistence type="predicted"/>
<protein>
    <submittedName>
        <fullName evidence="1">Uncharacterized protein</fullName>
    </submittedName>
</protein>
<accession>A0AAV3KEF8</accession>
<dbReference type="EMBL" id="AMWE01000002">
    <property type="protein sequence ID" value="ERO58944.1"/>
    <property type="molecule type" value="Genomic_DNA"/>
</dbReference>
<evidence type="ECO:0000313" key="1">
    <source>
        <dbReference type="EMBL" id="ERO58944.1"/>
    </source>
</evidence>
<evidence type="ECO:0000313" key="2">
    <source>
        <dbReference type="Proteomes" id="UP000017142"/>
    </source>
</evidence>
<sequence>MLRALGRVLLSEVLLSEGQVRNANRRRMLKTVRVEEKVEEKYGADKTGLPAKVLMGDCGLDLVEKAKGPKRELPV</sequence>